<sequence>MGMVAFNYQDIAIREACWISGKPYFTRRSIGEWLEYKYPQEAIDKIIQRNPHISDSRWSTQVKLTCVEGDRNVSRNIDVHDPIGLQLIVFESRQPKAVAYKIAVANLVWAYMNGTLKPSKWSRKGDLVAAARQVMSLPCSHKRGALMRDLAEREGCSLCTMYRRVRKATGKRMRKAVRSDKGRPLN</sequence>
<dbReference type="Proteomes" id="UP000425960">
    <property type="component" value="Chromosome"/>
</dbReference>
<evidence type="ECO:0000313" key="2">
    <source>
        <dbReference type="Proteomes" id="UP000425960"/>
    </source>
</evidence>
<name>A0A5K7ZWN5_9BACT</name>
<organism evidence="1 2">
    <name type="scientific">Desulfosarcina ovata subsp. sediminis</name>
    <dbReference type="NCBI Taxonomy" id="885957"/>
    <lineage>
        <taxon>Bacteria</taxon>
        <taxon>Pseudomonadati</taxon>
        <taxon>Thermodesulfobacteriota</taxon>
        <taxon>Desulfobacteria</taxon>
        <taxon>Desulfobacterales</taxon>
        <taxon>Desulfosarcinaceae</taxon>
        <taxon>Desulfosarcina</taxon>
    </lineage>
</organism>
<dbReference type="EMBL" id="AP021876">
    <property type="protein sequence ID" value="BBO84520.1"/>
    <property type="molecule type" value="Genomic_DNA"/>
</dbReference>
<accession>A0A5K7ZWN5</accession>
<proteinExistence type="predicted"/>
<gene>
    <name evidence="1" type="ORF">DSCO28_50860</name>
</gene>
<evidence type="ECO:0000313" key="1">
    <source>
        <dbReference type="EMBL" id="BBO84520.1"/>
    </source>
</evidence>
<reference evidence="1 2" key="1">
    <citation type="submission" date="2019-11" db="EMBL/GenBank/DDBJ databases">
        <title>Comparative genomics of hydrocarbon-degrading Desulfosarcina strains.</title>
        <authorList>
            <person name="Watanabe M."/>
            <person name="Kojima H."/>
            <person name="Fukui M."/>
        </authorList>
    </citation>
    <scope>NUCLEOTIDE SEQUENCE [LARGE SCALE GENOMIC DNA]</scope>
    <source>
        <strain evidence="1 2">28bB2T</strain>
    </source>
</reference>
<dbReference type="RefSeq" id="WP_155324417.1">
    <property type="nucleotide sequence ID" value="NZ_AP021876.1"/>
</dbReference>
<dbReference type="KEGG" id="dov:DSCO28_50860"/>
<protein>
    <submittedName>
        <fullName evidence="1">Uncharacterized protein</fullName>
    </submittedName>
</protein>
<dbReference type="AlphaFoldDB" id="A0A5K7ZWN5"/>